<dbReference type="EnsemblPlants" id="Kaladp0067s0243.1.v1.1">
    <property type="protein sequence ID" value="Kaladp0067s0243.1.v1.1.CDS.1"/>
    <property type="gene ID" value="Kaladp0067s0243.v1.1"/>
</dbReference>
<reference evidence="1" key="1">
    <citation type="submission" date="2021-01" db="UniProtKB">
        <authorList>
            <consortium name="EnsemblPlants"/>
        </authorList>
    </citation>
    <scope>IDENTIFICATION</scope>
</reference>
<organism evidence="1 2">
    <name type="scientific">Kalanchoe fedtschenkoi</name>
    <name type="common">Lavender scallops</name>
    <name type="synonym">South American air plant</name>
    <dbReference type="NCBI Taxonomy" id="63787"/>
    <lineage>
        <taxon>Eukaryota</taxon>
        <taxon>Viridiplantae</taxon>
        <taxon>Streptophyta</taxon>
        <taxon>Embryophyta</taxon>
        <taxon>Tracheophyta</taxon>
        <taxon>Spermatophyta</taxon>
        <taxon>Magnoliopsida</taxon>
        <taxon>eudicotyledons</taxon>
        <taxon>Gunneridae</taxon>
        <taxon>Pentapetalae</taxon>
        <taxon>Saxifragales</taxon>
        <taxon>Crassulaceae</taxon>
        <taxon>Kalanchoe</taxon>
    </lineage>
</organism>
<proteinExistence type="predicted"/>
<evidence type="ECO:0000313" key="1">
    <source>
        <dbReference type="EnsemblPlants" id="Kaladp0067s0243.1.v1.1.CDS.1"/>
    </source>
</evidence>
<keyword evidence="2" id="KW-1185">Reference proteome</keyword>
<dbReference type="AlphaFoldDB" id="A0A7N1A0N3"/>
<protein>
    <submittedName>
        <fullName evidence="1">Uncharacterized protein</fullName>
    </submittedName>
</protein>
<accession>A0A7N1A0N3</accession>
<evidence type="ECO:0000313" key="2">
    <source>
        <dbReference type="Proteomes" id="UP000594263"/>
    </source>
</evidence>
<dbReference type="Gramene" id="Kaladp0067s0243.1.v1.1">
    <property type="protein sequence ID" value="Kaladp0067s0243.1.v1.1.CDS.1"/>
    <property type="gene ID" value="Kaladp0067s0243.v1.1"/>
</dbReference>
<dbReference type="Proteomes" id="UP000594263">
    <property type="component" value="Unplaced"/>
</dbReference>
<sequence length="146" mass="15835">MLNKRSDYSCFVAAHHGNHDVGSRIIRGLEITRLLRDVGKSIERVVGTINTIRRARNHRALPGSVSAWRLSSTRAIAASSAAIRASSRVHHSRKALAHIRSISHWGRARPDRRSGVTGSLSFCSIASGGPLDAAAMALRHSDKLCP</sequence>
<name>A0A7N1A0N3_KALFE</name>